<sequence>MSCITGCLQEGVRPTLKGLRSMCYLLKEEDEFPYDVFMSEVPIFLLVQRTEGFCLREAADSETEFLLIHPPPWVKKYDNECCECSFTDLLNACLVALPVRCPKGGDWRVGLAGALRAKLVKKPRLCEIVVAVQELLDSERAAVIPGGRWNWALVKAGKQPSAIPVAAEERDPSDARSFPAGAVPGDASGKKRKRGGKSKRSKTKPTHLKLPFQ</sequence>
<name>A0A812SZ10_9DINO</name>
<comment type="caution">
    <text evidence="2">The sequence shown here is derived from an EMBL/GenBank/DDBJ whole genome shotgun (WGS) entry which is preliminary data.</text>
</comment>
<dbReference type="EMBL" id="CAJNDS010002505">
    <property type="protein sequence ID" value="CAE7502515.1"/>
    <property type="molecule type" value="Genomic_DNA"/>
</dbReference>
<evidence type="ECO:0000313" key="3">
    <source>
        <dbReference type="Proteomes" id="UP000604046"/>
    </source>
</evidence>
<dbReference type="Proteomes" id="UP000604046">
    <property type="component" value="Unassembled WGS sequence"/>
</dbReference>
<feature type="region of interest" description="Disordered" evidence="1">
    <location>
        <begin position="163"/>
        <end position="213"/>
    </location>
</feature>
<reference evidence="2" key="1">
    <citation type="submission" date="2021-02" db="EMBL/GenBank/DDBJ databases">
        <authorList>
            <person name="Dougan E. K."/>
            <person name="Rhodes N."/>
            <person name="Thang M."/>
            <person name="Chan C."/>
        </authorList>
    </citation>
    <scope>NUCLEOTIDE SEQUENCE</scope>
</reference>
<gene>
    <name evidence="2" type="primary">Ift52</name>
    <name evidence="2" type="ORF">SNAT2548_LOCUS28145</name>
</gene>
<protein>
    <submittedName>
        <fullName evidence="2">Ift52 protein</fullName>
    </submittedName>
</protein>
<evidence type="ECO:0000256" key="1">
    <source>
        <dbReference type="SAM" id="MobiDB-lite"/>
    </source>
</evidence>
<evidence type="ECO:0000313" key="2">
    <source>
        <dbReference type="EMBL" id="CAE7502515.1"/>
    </source>
</evidence>
<accession>A0A812SZ10</accession>
<proteinExistence type="predicted"/>
<feature type="compositionally biased region" description="Basic residues" evidence="1">
    <location>
        <begin position="190"/>
        <end position="207"/>
    </location>
</feature>
<organism evidence="2 3">
    <name type="scientific">Symbiodinium natans</name>
    <dbReference type="NCBI Taxonomy" id="878477"/>
    <lineage>
        <taxon>Eukaryota</taxon>
        <taxon>Sar</taxon>
        <taxon>Alveolata</taxon>
        <taxon>Dinophyceae</taxon>
        <taxon>Suessiales</taxon>
        <taxon>Symbiodiniaceae</taxon>
        <taxon>Symbiodinium</taxon>
    </lineage>
</organism>
<dbReference type="OrthoDB" id="10259368at2759"/>
<dbReference type="AlphaFoldDB" id="A0A812SZ10"/>
<keyword evidence="3" id="KW-1185">Reference proteome</keyword>